<sequence>MGKIIGIDLGTTNSCVAVIEGRAPLVLPNSEGSRTTPSMIGFTEEDERFVGQQAKRQAIINPERTVYDIKRLQGQKYNSEVMREISSTLPYEIVENTNGDAWVQVNGQRYSPQEISAMLLAKMKKTAEDYFGEEINEAVITVPAYFNDAQRSATKDAGKIAGLTVRRIINEPTAAALAYGYAKTDDANLVVFDLGGGTFDVSVVRLRGGLFEVAATCGDNQLGGEDFDQVILKFLLERFKNESGIDLSGDRMAIQRLKEAAENAKCELSTLTETNINLPFLAVDDNGPRHLSLALSRSQLLDLVFHLIERLEAPCRTAMKDAGVTPEDISDVLLVGGMTRMPLVQEKVEQIFGQKPSKGVNPDEVVAVGAAIQSGILGGEVKEVILLDVTPLSLGIRVAGDRFSPIIHKNTSIPTRETKVFTTTETNQDMVTITVLQGEEPVASDNALLGTFNLTGIPPQPKGRPRIEVAFELDTDGIVNVSARDLNSNKSQSITVEGHSGLSDEELQRAIKRQESA</sequence>
<dbReference type="PANTHER" id="PTHR19375">
    <property type="entry name" value="HEAT SHOCK PROTEIN 70KDA"/>
    <property type="match status" value="1"/>
</dbReference>
<dbReference type="SUPFAM" id="SSF53067">
    <property type="entry name" value="Actin-like ATPase domain"/>
    <property type="match status" value="2"/>
</dbReference>
<dbReference type="PROSITE" id="PS00297">
    <property type="entry name" value="HSP70_1"/>
    <property type="match status" value="1"/>
</dbReference>
<dbReference type="PROSITE" id="PS01036">
    <property type="entry name" value="HSP70_3"/>
    <property type="match status" value="1"/>
</dbReference>
<evidence type="ECO:0000256" key="5">
    <source>
        <dbReference type="RuleBase" id="RU003322"/>
    </source>
</evidence>
<dbReference type="GO" id="GO:0005524">
    <property type="term" value="F:ATP binding"/>
    <property type="evidence" value="ECO:0007669"/>
    <property type="project" value="UniProtKB-KW"/>
</dbReference>
<dbReference type="CDD" id="cd10234">
    <property type="entry name" value="ASKHA_NBD_HSP70_DnaK-like"/>
    <property type="match status" value="1"/>
</dbReference>
<name>A0A2Z4FNE7_9DELT</name>
<dbReference type="KEGG" id="bsed:DN745_13210"/>
<dbReference type="Gene3D" id="3.90.640.10">
    <property type="entry name" value="Actin, Chain A, domain 4"/>
    <property type="match status" value="1"/>
</dbReference>
<dbReference type="GO" id="GO:0140662">
    <property type="term" value="F:ATP-dependent protein folding chaperone"/>
    <property type="evidence" value="ECO:0007669"/>
    <property type="project" value="InterPro"/>
</dbReference>
<keyword evidence="2 5" id="KW-0547">Nucleotide-binding</keyword>
<evidence type="ECO:0000256" key="6">
    <source>
        <dbReference type="SAM" id="MobiDB-lite"/>
    </source>
</evidence>
<dbReference type="InterPro" id="IPR029047">
    <property type="entry name" value="HSP70_peptide-bd_sf"/>
</dbReference>
<dbReference type="SUPFAM" id="SSF100920">
    <property type="entry name" value="Heat shock protein 70kD (HSP70), peptide-binding domain"/>
    <property type="match status" value="1"/>
</dbReference>
<dbReference type="OrthoDB" id="9766019at2"/>
<dbReference type="Gene3D" id="2.60.34.10">
    <property type="entry name" value="Substrate Binding Domain Of DNAk, Chain A, domain 1"/>
    <property type="match status" value="1"/>
</dbReference>
<evidence type="ECO:0000256" key="1">
    <source>
        <dbReference type="ARBA" id="ARBA00007381"/>
    </source>
</evidence>
<dbReference type="Pfam" id="PF00012">
    <property type="entry name" value="HSP70"/>
    <property type="match status" value="1"/>
</dbReference>
<proteinExistence type="inferred from homology"/>
<organism evidence="7 8">
    <name type="scientific">Bradymonas sediminis</name>
    <dbReference type="NCBI Taxonomy" id="1548548"/>
    <lineage>
        <taxon>Bacteria</taxon>
        <taxon>Deltaproteobacteria</taxon>
        <taxon>Bradymonadales</taxon>
        <taxon>Bradymonadaceae</taxon>
        <taxon>Bradymonas</taxon>
    </lineage>
</organism>
<dbReference type="EMBL" id="CP030032">
    <property type="protein sequence ID" value="AWV90234.1"/>
    <property type="molecule type" value="Genomic_DNA"/>
</dbReference>
<evidence type="ECO:0000256" key="3">
    <source>
        <dbReference type="ARBA" id="ARBA00022840"/>
    </source>
</evidence>
<evidence type="ECO:0000313" key="8">
    <source>
        <dbReference type="Proteomes" id="UP000249799"/>
    </source>
</evidence>
<feature type="compositionally biased region" description="Basic and acidic residues" evidence="6">
    <location>
        <begin position="506"/>
        <end position="517"/>
    </location>
</feature>
<dbReference type="AlphaFoldDB" id="A0A2Z4FNE7"/>
<evidence type="ECO:0000256" key="2">
    <source>
        <dbReference type="ARBA" id="ARBA00022741"/>
    </source>
</evidence>
<evidence type="ECO:0000313" key="7">
    <source>
        <dbReference type="EMBL" id="AWV90234.1"/>
    </source>
</evidence>
<dbReference type="Gene3D" id="3.30.420.40">
    <property type="match status" value="2"/>
</dbReference>
<dbReference type="InterPro" id="IPR013126">
    <property type="entry name" value="Hsp_70_fam"/>
</dbReference>
<dbReference type="FunFam" id="3.90.640.10:FF:000003">
    <property type="entry name" value="Molecular chaperone DnaK"/>
    <property type="match status" value="1"/>
</dbReference>
<dbReference type="InterPro" id="IPR043129">
    <property type="entry name" value="ATPase_NBD"/>
</dbReference>
<dbReference type="Proteomes" id="UP000249799">
    <property type="component" value="Chromosome"/>
</dbReference>
<dbReference type="PROSITE" id="PS00329">
    <property type="entry name" value="HSP70_2"/>
    <property type="match status" value="1"/>
</dbReference>
<reference evidence="7 8" key="1">
    <citation type="submission" date="2018-06" db="EMBL/GenBank/DDBJ databases">
        <title>Lujinxingia sediminis gen. nov. sp. nov., a new facultative anaerobic member of the class Deltaproteobacteria, and proposal of Lujinxingaceae fam. nov.</title>
        <authorList>
            <person name="Guo L.-Y."/>
            <person name="Li C.-M."/>
            <person name="Wang S."/>
            <person name="Du Z.-J."/>
        </authorList>
    </citation>
    <scope>NUCLEOTIDE SEQUENCE [LARGE SCALE GENOMIC DNA]</scope>
    <source>
        <strain evidence="7 8">FA350</strain>
    </source>
</reference>
<dbReference type="FunFam" id="3.30.420.40:FF:000004">
    <property type="entry name" value="Molecular chaperone DnaK"/>
    <property type="match status" value="1"/>
</dbReference>
<keyword evidence="3 5" id="KW-0067">ATP-binding</keyword>
<feature type="region of interest" description="Disordered" evidence="6">
    <location>
        <begin position="490"/>
        <end position="517"/>
    </location>
</feature>
<protein>
    <submittedName>
        <fullName evidence="7">Molecular chaperone DnaK</fullName>
    </submittedName>
</protein>
<keyword evidence="4" id="KW-0143">Chaperone</keyword>
<accession>A0A2Z4FNE7</accession>
<comment type="similarity">
    <text evidence="1 5">Belongs to the heat shock protein 70 family.</text>
</comment>
<dbReference type="PRINTS" id="PR00301">
    <property type="entry name" value="HEATSHOCK70"/>
</dbReference>
<evidence type="ECO:0000256" key="4">
    <source>
        <dbReference type="ARBA" id="ARBA00023186"/>
    </source>
</evidence>
<gene>
    <name evidence="7" type="ORF">DN745_13210</name>
</gene>
<dbReference type="InterPro" id="IPR018181">
    <property type="entry name" value="Heat_shock_70_CS"/>
</dbReference>
<dbReference type="NCBIfam" id="NF001413">
    <property type="entry name" value="PRK00290.1"/>
    <property type="match status" value="1"/>
</dbReference>
<keyword evidence="8" id="KW-1185">Reference proteome</keyword>